<reference evidence="1" key="1">
    <citation type="submission" date="2022-02" db="EMBL/GenBank/DDBJ databases">
        <authorList>
            <person name="Henning P.M."/>
            <person name="McCubbin A.G."/>
            <person name="Shore J.S."/>
        </authorList>
    </citation>
    <scope>NUCLEOTIDE SEQUENCE</scope>
    <source>
        <strain evidence="1">F60SS</strain>
        <tissue evidence="1">Leaves</tissue>
    </source>
</reference>
<dbReference type="AlphaFoldDB" id="A0A9Q0G4N3"/>
<sequence>LSPVDVRVGSDIFFSLYKRQSLLSFYIPPRLYAICRFSLRKIGSLTMFYAILSRSRSRFPSLSGVQFCEEYLFARWQTLLLPRGGKSSSLKVVFMPSSSS</sequence>
<dbReference type="Proteomes" id="UP001141552">
    <property type="component" value="Unassembled WGS sequence"/>
</dbReference>
<proteinExistence type="predicted"/>
<comment type="caution">
    <text evidence="1">The sequence shown here is derived from an EMBL/GenBank/DDBJ whole genome shotgun (WGS) entry which is preliminary data.</text>
</comment>
<gene>
    <name evidence="1" type="ORF">Tsubulata_002919</name>
</gene>
<evidence type="ECO:0000313" key="1">
    <source>
        <dbReference type="EMBL" id="KAJ4843128.1"/>
    </source>
</evidence>
<evidence type="ECO:0000313" key="2">
    <source>
        <dbReference type="Proteomes" id="UP001141552"/>
    </source>
</evidence>
<dbReference type="EMBL" id="JAKUCV010002314">
    <property type="protein sequence ID" value="KAJ4843128.1"/>
    <property type="molecule type" value="Genomic_DNA"/>
</dbReference>
<keyword evidence="2" id="KW-1185">Reference proteome</keyword>
<name>A0A9Q0G4N3_9ROSI</name>
<feature type="non-terminal residue" evidence="1">
    <location>
        <position position="1"/>
    </location>
</feature>
<reference evidence="1" key="2">
    <citation type="journal article" date="2023" name="Plants (Basel)">
        <title>Annotation of the Turnera subulata (Passifloraceae) Draft Genome Reveals the S-Locus Evolved after the Divergence of Turneroideae from Passifloroideae in a Stepwise Manner.</title>
        <authorList>
            <person name="Henning P.M."/>
            <person name="Roalson E.H."/>
            <person name="Mir W."/>
            <person name="McCubbin A.G."/>
            <person name="Shore J.S."/>
        </authorList>
    </citation>
    <scope>NUCLEOTIDE SEQUENCE</scope>
    <source>
        <strain evidence="1">F60SS</strain>
    </source>
</reference>
<accession>A0A9Q0G4N3</accession>
<organism evidence="1 2">
    <name type="scientific">Turnera subulata</name>
    <dbReference type="NCBI Taxonomy" id="218843"/>
    <lineage>
        <taxon>Eukaryota</taxon>
        <taxon>Viridiplantae</taxon>
        <taxon>Streptophyta</taxon>
        <taxon>Embryophyta</taxon>
        <taxon>Tracheophyta</taxon>
        <taxon>Spermatophyta</taxon>
        <taxon>Magnoliopsida</taxon>
        <taxon>eudicotyledons</taxon>
        <taxon>Gunneridae</taxon>
        <taxon>Pentapetalae</taxon>
        <taxon>rosids</taxon>
        <taxon>fabids</taxon>
        <taxon>Malpighiales</taxon>
        <taxon>Passifloraceae</taxon>
        <taxon>Turnera</taxon>
    </lineage>
</organism>
<protein>
    <submittedName>
        <fullName evidence="1">Uncharacterized protein</fullName>
    </submittedName>
</protein>